<reference evidence="2" key="1">
    <citation type="submission" date="2016-10" db="EMBL/GenBank/DDBJ databases">
        <authorList>
            <person name="Varghese N."/>
            <person name="Submissions S."/>
        </authorList>
    </citation>
    <scope>NUCLEOTIDE SEQUENCE [LARGE SCALE GENOMIC DNA]</scope>
    <source>
        <strain evidence="2">DSM 24740</strain>
    </source>
</reference>
<protein>
    <submittedName>
        <fullName evidence="1">Uncharacterized protein</fullName>
    </submittedName>
</protein>
<proteinExistence type="predicted"/>
<dbReference type="EMBL" id="FOFB01000010">
    <property type="protein sequence ID" value="SEQ44985.1"/>
    <property type="molecule type" value="Genomic_DNA"/>
</dbReference>
<accession>A0A1H9G487</accession>
<keyword evidence="2" id="KW-1185">Reference proteome</keyword>
<dbReference type="InParanoid" id="A0A1H9G487"/>
<gene>
    <name evidence="1" type="ORF">SAMN05444359_11034</name>
</gene>
<evidence type="ECO:0000313" key="2">
    <source>
        <dbReference type="Proteomes" id="UP000199021"/>
    </source>
</evidence>
<dbReference type="Proteomes" id="UP000199021">
    <property type="component" value="Unassembled WGS sequence"/>
</dbReference>
<dbReference type="AlphaFoldDB" id="A0A1H9G487"/>
<organism evidence="1 2">
    <name type="scientific">Neolewinella agarilytica</name>
    <dbReference type="NCBI Taxonomy" id="478744"/>
    <lineage>
        <taxon>Bacteria</taxon>
        <taxon>Pseudomonadati</taxon>
        <taxon>Bacteroidota</taxon>
        <taxon>Saprospiria</taxon>
        <taxon>Saprospirales</taxon>
        <taxon>Lewinellaceae</taxon>
        <taxon>Neolewinella</taxon>
    </lineage>
</organism>
<sequence length="319" mass="36453">MKPLHLLLLISFFGYFTVVSAQIGTEIRVHDGGRGGLMMSHDGRCSGVINAIALGNSGPFNRGDFFAAGNQFEDDFIENYPHKLSTINSFYRCFTYGGLQEQIVLDALGLPHNNTSPSNFGGKPDAYGKGYFWDFDDSESFIPTTFYAPIMVEIKARYANDFFDYTSINSTQFNRYLDYLSDPNNVYRPNETISHALIMVLPSGIEFSPDDIEKCSRKNIPFYIARVQKKVNTARNPKFLTRVTPPNLKNADKLDYSYTNARRFPYWLVEVTLEYRTMCSFDYNVIEANFENWANDFEQSYLIPSSIPSDAEEECEDRT</sequence>
<name>A0A1H9G487_9BACT</name>
<evidence type="ECO:0000313" key="1">
    <source>
        <dbReference type="EMBL" id="SEQ44985.1"/>
    </source>
</evidence>